<name>A0A0A7PPD5_9SPHN</name>
<reference evidence="3 4" key="1">
    <citation type="journal article" date="2015" name="Int. J. Syst. Evol. Microbiol.">
        <title>Description of Sphingopyxis fribergensis sp. nov. - a soil bacterium with the ability to degrade styrene and phenylacetic acid.</title>
        <authorList>
            <person name="Oelschlagel M."/>
            <person name="Ruckert C."/>
            <person name="Kalinowski J."/>
            <person name="Schmidt G."/>
            <person name="Schlomann M."/>
            <person name="Tischler D."/>
        </authorList>
    </citation>
    <scope>NUCLEOTIDE SEQUENCE [LARGE SCALE GENOMIC DNA]</scope>
    <source>
        <strain evidence="3 4">Kp5.2</strain>
    </source>
</reference>
<feature type="signal peptide" evidence="2">
    <location>
        <begin position="1"/>
        <end position="23"/>
    </location>
</feature>
<keyword evidence="4" id="KW-1185">Reference proteome</keyword>
<evidence type="ECO:0000313" key="4">
    <source>
        <dbReference type="Proteomes" id="UP000030907"/>
    </source>
</evidence>
<dbReference type="Pfam" id="PF04966">
    <property type="entry name" value="OprB"/>
    <property type="match status" value="1"/>
</dbReference>
<comment type="similarity">
    <text evidence="1 2">Belongs to the OprB family.</text>
</comment>
<accession>A0A0A7PPD5</accession>
<dbReference type="InterPro" id="IPR038673">
    <property type="entry name" value="OprB_sf"/>
</dbReference>
<dbReference type="EMBL" id="CP009122">
    <property type="protein sequence ID" value="AJA09762.1"/>
    <property type="molecule type" value="Genomic_DNA"/>
</dbReference>
<proteinExistence type="inferred from homology"/>
<feature type="chain" id="PRO_5007227633" evidence="2">
    <location>
        <begin position="24"/>
        <end position="385"/>
    </location>
</feature>
<evidence type="ECO:0000313" key="3">
    <source>
        <dbReference type="EMBL" id="AJA09762.1"/>
    </source>
</evidence>
<dbReference type="InterPro" id="IPR007049">
    <property type="entry name" value="Carb-sel_porin_OprB"/>
</dbReference>
<evidence type="ECO:0000256" key="1">
    <source>
        <dbReference type="ARBA" id="ARBA00008769"/>
    </source>
</evidence>
<evidence type="ECO:0000256" key="2">
    <source>
        <dbReference type="RuleBase" id="RU363072"/>
    </source>
</evidence>
<protein>
    <submittedName>
        <fullName evidence="3">Putative secreted protein</fullName>
    </submittedName>
</protein>
<organism evidence="3 4">
    <name type="scientific">Sphingopyxis fribergensis</name>
    <dbReference type="NCBI Taxonomy" id="1515612"/>
    <lineage>
        <taxon>Bacteria</taxon>
        <taxon>Pseudomonadati</taxon>
        <taxon>Pseudomonadota</taxon>
        <taxon>Alphaproteobacteria</taxon>
        <taxon>Sphingomonadales</taxon>
        <taxon>Sphingomonadaceae</taxon>
        <taxon>Sphingopyxis</taxon>
    </lineage>
</organism>
<sequence>MPRPNLRTIAVLFCVVSPGTAFAEAPSVSGSATIFTGAKIAGDGNSDPQLGGRLDVSIAAPINDRITINLHPEFVFGNNVNDIGDGSVLPLNTALMFPSNGGEDFDLSMHATVKIGESASLNIGKINLFDLVAKTPIVGGGGLDGFQNIALAAPPSGLVPPSLLGAMLSIPTKSAVFGLWVYDPANQTNKTGFEDPFGSGTSFLASAMVPVTIGGKPGYQNFKASVNTKTGFDLNDLPELVLPPETRVTGTNKGAWNVTYAFQQFLWMNPTAKGRGWGVFGQVGLSDGNPTPLDWSMHLGVGGQPWLSRPDDRFGFAYFRQSFSNLIIDAAAPIARIRDEQGLEAFYTVQIGKPFRLTADVQVIDGAVPDRRTAVVSSLRLKAGF</sequence>
<dbReference type="KEGG" id="sphk:SKP52_14390"/>
<dbReference type="Gene3D" id="2.40.160.180">
    <property type="entry name" value="Carbohydrate-selective porin OprB"/>
    <property type="match status" value="1"/>
</dbReference>
<dbReference type="GO" id="GO:0016020">
    <property type="term" value="C:membrane"/>
    <property type="evidence" value="ECO:0007669"/>
    <property type="project" value="InterPro"/>
</dbReference>
<dbReference type="InterPro" id="IPR052932">
    <property type="entry name" value="OprB_Porin"/>
</dbReference>
<dbReference type="PANTHER" id="PTHR37944">
    <property type="entry name" value="PORIN B"/>
    <property type="match status" value="1"/>
</dbReference>
<dbReference type="Proteomes" id="UP000030907">
    <property type="component" value="Chromosome"/>
</dbReference>
<dbReference type="HOGENOM" id="CLU_615026_0_0_5"/>
<dbReference type="GO" id="GO:0015288">
    <property type="term" value="F:porin activity"/>
    <property type="evidence" value="ECO:0007669"/>
    <property type="project" value="InterPro"/>
</dbReference>
<keyword evidence="2" id="KW-0732">Signal</keyword>
<gene>
    <name evidence="3" type="ORF">SKP52_14390</name>
</gene>
<dbReference type="GO" id="GO:0008643">
    <property type="term" value="P:carbohydrate transport"/>
    <property type="evidence" value="ECO:0007669"/>
    <property type="project" value="InterPro"/>
</dbReference>
<dbReference type="AlphaFoldDB" id="A0A0A7PPD5"/>
<dbReference type="STRING" id="1515612.SKP52_14390"/>
<dbReference type="PANTHER" id="PTHR37944:SF1">
    <property type="entry name" value="PORIN B"/>
    <property type="match status" value="1"/>
</dbReference>